<dbReference type="EMBL" id="JBHSMT010000014">
    <property type="protein sequence ID" value="MFC5474523.1"/>
    <property type="molecule type" value="Genomic_DNA"/>
</dbReference>
<dbReference type="InterPro" id="IPR006121">
    <property type="entry name" value="HMA_dom"/>
</dbReference>
<organism evidence="12 13">
    <name type="scientific">Paraherbaspirillum soli</name>
    <dbReference type="NCBI Taxonomy" id="631222"/>
    <lineage>
        <taxon>Bacteria</taxon>
        <taxon>Pseudomonadati</taxon>
        <taxon>Pseudomonadota</taxon>
        <taxon>Betaproteobacteria</taxon>
        <taxon>Burkholderiales</taxon>
        <taxon>Oxalobacteraceae</taxon>
        <taxon>Paraherbaspirillum</taxon>
    </lineage>
</organism>
<feature type="transmembrane region" description="Helical" evidence="10">
    <location>
        <begin position="711"/>
        <end position="728"/>
    </location>
</feature>
<dbReference type="PROSITE" id="PS00154">
    <property type="entry name" value="ATPASE_E1_E2"/>
    <property type="match status" value="1"/>
</dbReference>
<dbReference type="InterPro" id="IPR023298">
    <property type="entry name" value="ATPase_P-typ_TM_dom_sf"/>
</dbReference>
<keyword evidence="5 10" id="KW-0547">Nucleotide-binding</keyword>
<dbReference type="RefSeq" id="WP_378997626.1">
    <property type="nucleotide sequence ID" value="NZ_JBHSMT010000014.1"/>
</dbReference>
<comment type="similarity">
    <text evidence="2 10">Belongs to the cation transport ATPase (P-type) (TC 3.A.3) family. Type IB subfamily.</text>
</comment>
<dbReference type="InterPro" id="IPR018303">
    <property type="entry name" value="ATPase_P-typ_P_site"/>
</dbReference>
<dbReference type="Gene3D" id="3.40.1110.10">
    <property type="entry name" value="Calcium-transporting ATPase, cytoplasmic domain N"/>
    <property type="match status" value="1"/>
</dbReference>
<dbReference type="NCBIfam" id="TIGR01511">
    <property type="entry name" value="ATPase-IB1_Cu"/>
    <property type="match status" value="1"/>
</dbReference>
<feature type="transmembrane region" description="Helical" evidence="10">
    <location>
        <begin position="182"/>
        <end position="201"/>
    </location>
</feature>
<dbReference type="InterPro" id="IPR008250">
    <property type="entry name" value="ATPase_P-typ_transduc_dom_A_sf"/>
</dbReference>
<dbReference type="InterPro" id="IPR023299">
    <property type="entry name" value="ATPase_P-typ_cyto_dom_N"/>
</dbReference>
<comment type="caution">
    <text evidence="12">The sequence shown here is derived from an EMBL/GenBank/DDBJ whole genome shotgun (WGS) entry which is preliminary data.</text>
</comment>
<evidence type="ECO:0000259" key="11">
    <source>
        <dbReference type="PROSITE" id="PS50846"/>
    </source>
</evidence>
<evidence type="ECO:0000256" key="4">
    <source>
        <dbReference type="ARBA" id="ARBA00022723"/>
    </source>
</evidence>
<evidence type="ECO:0000313" key="12">
    <source>
        <dbReference type="EMBL" id="MFC5474523.1"/>
    </source>
</evidence>
<dbReference type="PANTHER" id="PTHR43520:SF8">
    <property type="entry name" value="P-TYPE CU(+) TRANSPORTER"/>
    <property type="match status" value="1"/>
</dbReference>
<keyword evidence="6 10" id="KW-0067">ATP-binding</keyword>
<evidence type="ECO:0000256" key="5">
    <source>
        <dbReference type="ARBA" id="ARBA00022741"/>
    </source>
</evidence>
<evidence type="ECO:0000256" key="6">
    <source>
        <dbReference type="ARBA" id="ARBA00022840"/>
    </source>
</evidence>
<dbReference type="NCBIfam" id="TIGR01494">
    <property type="entry name" value="ATPase_P-type"/>
    <property type="match status" value="1"/>
</dbReference>
<dbReference type="SUPFAM" id="SSF81665">
    <property type="entry name" value="Calcium ATPase, transmembrane domain M"/>
    <property type="match status" value="1"/>
</dbReference>
<feature type="transmembrane region" description="Helical" evidence="10">
    <location>
        <begin position="686"/>
        <end position="705"/>
    </location>
</feature>
<feature type="transmembrane region" description="Helical" evidence="10">
    <location>
        <begin position="154"/>
        <end position="176"/>
    </location>
</feature>
<dbReference type="PROSITE" id="PS50846">
    <property type="entry name" value="HMA_2"/>
    <property type="match status" value="1"/>
</dbReference>
<dbReference type="Pfam" id="PF00122">
    <property type="entry name" value="E1-E2_ATPase"/>
    <property type="match status" value="1"/>
</dbReference>
<accession>A0ABW0M8I8</accession>
<protein>
    <submittedName>
        <fullName evidence="12">Heavy metal translocating P-type ATPase</fullName>
    </submittedName>
</protein>
<dbReference type="Pfam" id="PF00403">
    <property type="entry name" value="HMA"/>
    <property type="match status" value="1"/>
</dbReference>
<evidence type="ECO:0000256" key="8">
    <source>
        <dbReference type="ARBA" id="ARBA00022989"/>
    </source>
</evidence>
<feature type="transmembrane region" description="Helical" evidence="10">
    <location>
        <begin position="93"/>
        <end position="117"/>
    </location>
</feature>
<dbReference type="SUPFAM" id="SSF56784">
    <property type="entry name" value="HAD-like"/>
    <property type="match status" value="1"/>
</dbReference>
<dbReference type="SUPFAM" id="SSF81653">
    <property type="entry name" value="Calcium ATPase, transduction domain A"/>
    <property type="match status" value="1"/>
</dbReference>
<dbReference type="NCBIfam" id="TIGR01525">
    <property type="entry name" value="ATPase-IB_hvy"/>
    <property type="match status" value="1"/>
</dbReference>
<feature type="transmembrane region" description="Helical" evidence="10">
    <location>
        <begin position="338"/>
        <end position="360"/>
    </location>
</feature>
<evidence type="ECO:0000256" key="2">
    <source>
        <dbReference type="ARBA" id="ARBA00006024"/>
    </source>
</evidence>
<proteinExistence type="inferred from homology"/>
<evidence type="ECO:0000256" key="7">
    <source>
        <dbReference type="ARBA" id="ARBA00022967"/>
    </source>
</evidence>
<keyword evidence="8 10" id="KW-1133">Transmembrane helix</keyword>
<feature type="transmembrane region" description="Helical" evidence="10">
    <location>
        <begin position="366"/>
        <end position="386"/>
    </location>
</feature>
<dbReference type="InterPro" id="IPR044492">
    <property type="entry name" value="P_typ_ATPase_HD_dom"/>
</dbReference>
<keyword evidence="9 10" id="KW-0472">Membrane</keyword>
<dbReference type="SFLD" id="SFLDG00002">
    <property type="entry name" value="C1.7:_P-type_atpase_like"/>
    <property type="match status" value="1"/>
</dbReference>
<evidence type="ECO:0000256" key="9">
    <source>
        <dbReference type="ARBA" id="ARBA00023136"/>
    </source>
</evidence>
<dbReference type="PROSITE" id="PS01047">
    <property type="entry name" value="HMA_1"/>
    <property type="match status" value="1"/>
</dbReference>
<name>A0ABW0M8I8_9BURK</name>
<dbReference type="PRINTS" id="PR00119">
    <property type="entry name" value="CATATPASE"/>
</dbReference>
<reference evidence="13" key="1">
    <citation type="journal article" date="2019" name="Int. J. Syst. Evol. Microbiol.">
        <title>The Global Catalogue of Microorganisms (GCM) 10K type strain sequencing project: providing services to taxonomists for standard genome sequencing and annotation.</title>
        <authorList>
            <consortium name="The Broad Institute Genomics Platform"/>
            <consortium name="The Broad Institute Genome Sequencing Center for Infectious Disease"/>
            <person name="Wu L."/>
            <person name="Ma J."/>
        </authorList>
    </citation>
    <scope>NUCLEOTIDE SEQUENCE [LARGE SCALE GENOMIC DNA]</scope>
    <source>
        <strain evidence="13">JCM 17066</strain>
    </source>
</reference>
<dbReference type="InterPro" id="IPR001757">
    <property type="entry name" value="P_typ_ATPase"/>
</dbReference>
<dbReference type="InterPro" id="IPR027256">
    <property type="entry name" value="P-typ_ATPase_IB"/>
</dbReference>
<dbReference type="SFLD" id="SFLDS00003">
    <property type="entry name" value="Haloacid_Dehalogenase"/>
    <property type="match status" value="1"/>
</dbReference>
<dbReference type="InterPro" id="IPR023214">
    <property type="entry name" value="HAD_sf"/>
</dbReference>
<dbReference type="Pfam" id="PF00702">
    <property type="entry name" value="Hydrolase"/>
    <property type="match status" value="1"/>
</dbReference>
<comment type="subcellular location">
    <subcellularLocation>
        <location evidence="10">Cell membrane</location>
    </subcellularLocation>
    <subcellularLocation>
        <location evidence="1">Endomembrane system</location>
        <topology evidence="1">Multi-pass membrane protein</topology>
    </subcellularLocation>
</comment>
<gene>
    <name evidence="12" type="ORF">ACFPM8_11205</name>
</gene>
<dbReference type="InterPro" id="IPR036163">
    <property type="entry name" value="HMA_dom_sf"/>
</dbReference>
<dbReference type="Gene3D" id="2.70.150.10">
    <property type="entry name" value="Calcium-transporting ATPase, cytoplasmic transduction domain A"/>
    <property type="match status" value="1"/>
</dbReference>
<dbReference type="Gene3D" id="3.30.70.100">
    <property type="match status" value="1"/>
</dbReference>
<sequence>MSNASTANTEFQLQIEGMSCASCVGRVEKALQKVPGVQAVSVNLATEKATLTTSGAVAAEQLLAAVAAAGYVAALPAVDPQPTSPSAGKVPSWWPVAASALLTLPLILPMLLMLFGGDWQLPGWWQLALATPVQFWLGGRFYRAGWRALKAGAGNMDLLVALGTSAAYGLSLFQLLTQDMHAMAHLYFEASAAVITLVLLGKWLETRAKRQTADAIRALHALQPERATVRRDGVDRELAISALQVDDLVVVRAGERIAVDGVVLEGQSHVDESLLTGESLPLPKQPNDHVTAGAINGEGLLLVSTTAVGAETTLARIIRMVEHAQAAKAPIQRLVDRVSAVFVPVVLLIALLTLLGWGLFSGDWQQALLNAVAVMVIACPCALGLATPTAIMAGTGIAARYGILIKDAEALELAHRISVVAFDKTGTLTVGHPTLVAWQPSSDEQSAADDLLTLAAAVQHNSEHPLARAVIAAAAQKNLHYPAASNVQTVAGRGIQARVGDQACYLGSSRWMRELGVDTSALETRAAALEGAGRTVSWLAGELDGQRTVRGLLAFGDALKPSAKAAIEQLQRQAIRVVMLSGDNWGSVGAVGKQLGIAEIHAAILPADKARVIADLKKNGAVVAMVGDGINDAPALAAADVGIAMSTGTDVALQAAGITLMRGDPALVADAIAISRRTYRKIRQNLFWAFIFNVVGIPLAALGYLNPVLAGAAMAFSSLSVVSNALLLRRWRPASGAAATTGKTVTVSAMESAHAH</sequence>
<feature type="domain" description="HMA" evidence="11">
    <location>
        <begin position="9"/>
        <end position="74"/>
    </location>
</feature>
<dbReference type="Gene3D" id="3.40.50.1000">
    <property type="entry name" value="HAD superfamily/HAD-like"/>
    <property type="match status" value="1"/>
</dbReference>
<dbReference type="Proteomes" id="UP001596045">
    <property type="component" value="Unassembled WGS sequence"/>
</dbReference>
<keyword evidence="3 10" id="KW-0812">Transmembrane</keyword>
<dbReference type="SFLD" id="SFLDF00027">
    <property type="entry name" value="p-type_atpase"/>
    <property type="match status" value="1"/>
</dbReference>
<evidence type="ECO:0000256" key="10">
    <source>
        <dbReference type="RuleBase" id="RU362081"/>
    </source>
</evidence>
<dbReference type="SUPFAM" id="SSF55008">
    <property type="entry name" value="HMA, heavy metal-associated domain"/>
    <property type="match status" value="1"/>
</dbReference>
<dbReference type="CDD" id="cd00371">
    <property type="entry name" value="HMA"/>
    <property type="match status" value="1"/>
</dbReference>
<dbReference type="InterPro" id="IPR017969">
    <property type="entry name" value="Heavy-metal-associated_CS"/>
</dbReference>
<dbReference type="PRINTS" id="PR00941">
    <property type="entry name" value="CDATPASE"/>
</dbReference>
<evidence type="ECO:0000256" key="1">
    <source>
        <dbReference type="ARBA" id="ARBA00004127"/>
    </source>
</evidence>
<dbReference type="PANTHER" id="PTHR43520">
    <property type="entry name" value="ATP7, ISOFORM B"/>
    <property type="match status" value="1"/>
</dbReference>
<evidence type="ECO:0000256" key="3">
    <source>
        <dbReference type="ARBA" id="ARBA00022692"/>
    </source>
</evidence>
<keyword evidence="13" id="KW-1185">Reference proteome</keyword>
<evidence type="ECO:0000313" key="13">
    <source>
        <dbReference type="Proteomes" id="UP001596045"/>
    </source>
</evidence>
<dbReference type="InterPro" id="IPR059000">
    <property type="entry name" value="ATPase_P-type_domA"/>
</dbReference>
<dbReference type="CDD" id="cd02094">
    <property type="entry name" value="P-type_ATPase_Cu-like"/>
    <property type="match status" value="1"/>
</dbReference>
<keyword evidence="4 10" id="KW-0479">Metal-binding</keyword>
<dbReference type="InterPro" id="IPR036412">
    <property type="entry name" value="HAD-like_sf"/>
</dbReference>
<keyword evidence="7" id="KW-1278">Translocase</keyword>
<keyword evidence="10" id="KW-1003">Cell membrane</keyword>